<dbReference type="AlphaFoldDB" id="A0A9D4Q261"/>
<evidence type="ECO:0000313" key="3">
    <source>
        <dbReference type="EMBL" id="KAH7962677.1"/>
    </source>
</evidence>
<keyword evidence="1 2" id="KW-1015">Disulfide bond</keyword>
<comment type="caution">
    <text evidence="2">Lacks conserved residue(s) required for the propagation of feature annotation.</text>
</comment>
<dbReference type="CDD" id="cd00112">
    <property type="entry name" value="LDLa"/>
    <property type="match status" value="1"/>
</dbReference>
<accession>A0A9D4Q261</accession>
<evidence type="ECO:0000256" key="2">
    <source>
        <dbReference type="PROSITE-ProRule" id="PRU00124"/>
    </source>
</evidence>
<dbReference type="InterPro" id="IPR002172">
    <property type="entry name" value="LDrepeatLR_classA_rpt"/>
</dbReference>
<proteinExistence type="predicted"/>
<gene>
    <name evidence="3" type="ORF">HPB52_017402</name>
</gene>
<dbReference type="EMBL" id="JABSTV010001249">
    <property type="protein sequence ID" value="KAH7962677.1"/>
    <property type="molecule type" value="Genomic_DNA"/>
</dbReference>
<dbReference type="SMART" id="SM00192">
    <property type="entry name" value="LDLa"/>
    <property type="match status" value="1"/>
</dbReference>
<comment type="caution">
    <text evidence="3">The sequence shown here is derived from an EMBL/GenBank/DDBJ whole genome shotgun (WGS) entry which is preliminary data.</text>
</comment>
<name>A0A9D4Q261_RHISA</name>
<protein>
    <submittedName>
        <fullName evidence="3">Uncharacterized protein</fullName>
    </submittedName>
</protein>
<evidence type="ECO:0000313" key="4">
    <source>
        <dbReference type="Proteomes" id="UP000821837"/>
    </source>
</evidence>
<dbReference type="Proteomes" id="UP000821837">
    <property type="component" value="Chromosome 3"/>
</dbReference>
<feature type="disulfide bond" evidence="2">
    <location>
        <begin position="86"/>
        <end position="104"/>
    </location>
</feature>
<feature type="disulfide bond" evidence="2">
    <location>
        <begin position="79"/>
        <end position="91"/>
    </location>
</feature>
<keyword evidence="4" id="KW-1185">Reference proteome</keyword>
<dbReference type="InterPro" id="IPR036055">
    <property type="entry name" value="LDL_receptor-like_sf"/>
</dbReference>
<reference evidence="3" key="1">
    <citation type="journal article" date="2020" name="Cell">
        <title>Large-Scale Comparative Analyses of Tick Genomes Elucidate Their Genetic Diversity and Vector Capacities.</title>
        <authorList>
            <consortium name="Tick Genome and Microbiome Consortium (TIGMIC)"/>
            <person name="Jia N."/>
            <person name="Wang J."/>
            <person name="Shi W."/>
            <person name="Du L."/>
            <person name="Sun Y."/>
            <person name="Zhan W."/>
            <person name="Jiang J.F."/>
            <person name="Wang Q."/>
            <person name="Zhang B."/>
            <person name="Ji P."/>
            <person name="Bell-Sakyi L."/>
            <person name="Cui X.M."/>
            <person name="Yuan T.T."/>
            <person name="Jiang B.G."/>
            <person name="Yang W.F."/>
            <person name="Lam T.T."/>
            <person name="Chang Q.C."/>
            <person name="Ding S.J."/>
            <person name="Wang X.J."/>
            <person name="Zhu J.G."/>
            <person name="Ruan X.D."/>
            <person name="Zhao L."/>
            <person name="Wei J.T."/>
            <person name="Ye R.Z."/>
            <person name="Que T.C."/>
            <person name="Du C.H."/>
            <person name="Zhou Y.H."/>
            <person name="Cheng J.X."/>
            <person name="Dai P.F."/>
            <person name="Guo W.B."/>
            <person name="Han X.H."/>
            <person name="Huang E.J."/>
            <person name="Li L.F."/>
            <person name="Wei W."/>
            <person name="Gao Y.C."/>
            <person name="Liu J.Z."/>
            <person name="Shao H.Z."/>
            <person name="Wang X."/>
            <person name="Wang C.C."/>
            <person name="Yang T.C."/>
            <person name="Huo Q.B."/>
            <person name="Li W."/>
            <person name="Chen H.Y."/>
            <person name="Chen S.E."/>
            <person name="Zhou L.G."/>
            <person name="Ni X.B."/>
            <person name="Tian J.H."/>
            <person name="Sheng Y."/>
            <person name="Liu T."/>
            <person name="Pan Y.S."/>
            <person name="Xia L.Y."/>
            <person name="Li J."/>
            <person name="Zhao F."/>
            <person name="Cao W.C."/>
        </authorList>
    </citation>
    <scope>NUCLEOTIDE SEQUENCE</scope>
    <source>
        <strain evidence="3">Rsan-2018</strain>
    </source>
</reference>
<evidence type="ECO:0000256" key="1">
    <source>
        <dbReference type="ARBA" id="ARBA00023157"/>
    </source>
</evidence>
<dbReference type="SUPFAM" id="SSF57424">
    <property type="entry name" value="LDL receptor-like module"/>
    <property type="match status" value="1"/>
</dbReference>
<reference evidence="3" key="2">
    <citation type="submission" date="2021-09" db="EMBL/GenBank/DDBJ databases">
        <authorList>
            <person name="Jia N."/>
            <person name="Wang J."/>
            <person name="Shi W."/>
            <person name="Du L."/>
            <person name="Sun Y."/>
            <person name="Zhan W."/>
            <person name="Jiang J."/>
            <person name="Wang Q."/>
            <person name="Zhang B."/>
            <person name="Ji P."/>
            <person name="Sakyi L.B."/>
            <person name="Cui X."/>
            <person name="Yuan T."/>
            <person name="Jiang B."/>
            <person name="Yang W."/>
            <person name="Lam T.T.-Y."/>
            <person name="Chang Q."/>
            <person name="Ding S."/>
            <person name="Wang X."/>
            <person name="Zhu J."/>
            <person name="Ruan X."/>
            <person name="Zhao L."/>
            <person name="Wei J."/>
            <person name="Que T."/>
            <person name="Du C."/>
            <person name="Cheng J."/>
            <person name="Dai P."/>
            <person name="Han X."/>
            <person name="Huang E."/>
            <person name="Gao Y."/>
            <person name="Liu J."/>
            <person name="Shao H."/>
            <person name="Ye R."/>
            <person name="Li L."/>
            <person name="Wei W."/>
            <person name="Wang X."/>
            <person name="Wang C."/>
            <person name="Huo Q."/>
            <person name="Li W."/>
            <person name="Guo W."/>
            <person name="Chen H."/>
            <person name="Chen S."/>
            <person name="Zhou L."/>
            <person name="Zhou L."/>
            <person name="Ni X."/>
            <person name="Tian J."/>
            <person name="Zhou Y."/>
            <person name="Sheng Y."/>
            <person name="Liu T."/>
            <person name="Pan Y."/>
            <person name="Xia L."/>
            <person name="Li J."/>
            <person name="Zhao F."/>
            <person name="Cao W."/>
        </authorList>
    </citation>
    <scope>NUCLEOTIDE SEQUENCE</scope>
    <source>
        <strain evidence="3">Rsan-2018</strain>
        <tissue evidence="3">Larvae</tissue>
    </source>
</reference>
<dbReference type="Pfam" id="PF00057">
    <property type="entry name" value="Ldl_recept_a"/>
    <property type="match status" value="1"/>
</dbReference>
<dbReference type="Gene3D" id="4.10.400.10">
    <property type="entry name" value="Low-density Lipoprotein Receptor"/>
    <property type="match status" value="1"/>
</dbReference>
<organism evidence="3 4">
    <name type="scientific">Rhipicephalus sanguineus</name>
    <name type="common">Brown dog tick</name>
    <name type="synonym">Ixodes sanguineus</name>
    <dbReference type="NCBI Taxonomy" id="34632"/>
    <lineage>
        <taxon>Eukaryota</taxon>
        <taxon>Metazoa</taxon>
        <taxon>Ecdysozoa</taxon>
        <taxon>Arthropoda</taxon>
        <taxon>Chelicerata</taxon>
        <taxon>Arachnida</taxon>
        <taxon>Acari</taxon>
        <taxon>Parasitiformes</taxon>
        <taxon>Ixodida</taxon>
        <taxon>Ixodoidea</taxon>
        <taxon>Ixodidae</taxon>
        <taxon>Rhipicephalinae</taxon>
        <taxon>Rhipicephalus</taxon>
        <taxon>Rhipicephalus</taxon>
    </lineage>
</organism>
<sequence>MRTSVSLSENYQPAPRWAPNFTGEGGRNHLTVCGSDLRSYETTVPFNVQMYINPTQYYEPGELVAFVITGYNKTTQDDCKGGSFTCANSRCIWDGFSCDKTDNCGDGSDEKYFVSSMCS</sequence>
<dbReference type="PROSITE" id="PS50068">
    <property type="entry name" value="LDLRA_2"/>
    <property type="match status" value="1"/>
</dbReference>